<feature type="compositionally biased region" description="Basic and acidic residues" evidence="1">
    <location>
        <begin position="524"/>
        <end position="564"/>
    </location>
</feature>
<name>A0AAN4Z1I5_9BILA</name>
<evidence type="ECO:0000256" key="1">
    <source>
        <dbReference type="SAM" id="MobiDB-lite"/>
    </source>
</evidence>
<feature type="region of interest" description="Disordered" evidence="1">
    <location>
        <begin position="1"/>
        <end position="29"/>
    </location>
</feature>
<keyword evidence="4" id="KW-1185">Reference proteome</keyword>
<dbReference type="InterPro" id="IPR039110">
    <property type="entry name" value="KNL2-like"/>
</dbReference>
<dbReference type="EMBL" id="BTRK01000001">
    <property type="protein sequence ID" value="GMR32116.1"/>
    <property type="molecule type" value="Genomic_DNA"/>
</dbReference>
<gene>
    <name evidence="3" type="ORF">PMAYCL1PPCAC_02311</name>
</gene>
<feature type="compositionally biased region" description="Basic and acidic residues" evidence="1">
    <location>
        <begin position="450"/>
        <end position="485"/>
    </location>
</feature>
<feature type="compositionally biased region" description="Basic and acidic residues" evidence="1">
    <location>
        <begin position="280"/>
        <end position="290"/>
    </location>
</feature>
<dbReference type="AlphaFoldDB" id="A0AAN4Z1I5"/>
<organism evidence="3 4">
    <name type="scientific">Pristionchus mayeri</name>
    <dbReference type="NCBI Taxonomy" id="1317129"/>
    <lineage>
        <taxon>Eukaryota</taxon>
        <taxon>Metazoa</taxon>
        <taxon>Ecdysozoa</taxon>
        <taxon>Nematoda</taxon>
        <taxon>Chromadorea</taxon>
        <taxon>Rhabditida</taxon>
        <taxon>Rhabditina</taxon>
        <taxon>Diplogasteromorpha</taxon>
        <taxon>Diplogasteroidea</taxon>
        <taxon>Neodiplogasteridae</taxon>
        <taxon>Pristionchus</taxon>
    </lineage>
</organism>
<feature type="compositionally biased region" description="Basic residues" evidence="1">
    <location>
        <begin position="168"/>
        <end position="182"/>
    </location>
</feature>
<dbReference type="Pfam" id="PF09133">
    <property type="entry name" value="SANTA"/>
    <property type="match status" value="2"/>
</dbReference>
<comment type="caution">
    <text evidence="3">The sequence shown here is derived from an EMBL/GenBank/DDBJ whole genome shotgun (WGS) entry which is preliminary data.</text>
</comment>
<feature type="compositionally biased region" description="Basic and acidic residues" evidence="1">
    <location>
        <begin position="216"/>
        <end position="226"/>
    </location>
</feature>
<feature type="region of interest" description="Disordered" evidence="1">
    <location>
        <begin position="129"/>
        <end position="309"/>
    </location>
</feature>
<feature type="compositionally biased region" description="Acidic residues" evidence="1">
    <location>
        <begin position="152"/>
        <end position="163"/>
    </location>
</feature>
<reference evidence="4" key="1">
    <citation type="submission" date="2022-10" db="EMBL/GenBank/DDBJ databases">
        <title>Genome assembly of Pristionchus species.</title>
        <authorList>
            <person name="Yoshida K."/>
            <person name="Sommer R.J."/>
        </authorList>
    </citation>
    <scope>NUCLEOTIDE SEQUENCE [LARGE SCALE GENOMIC DNA]</scope>
    <source>
        <strain evidence="4">RS5460</strain>
    </source>
</reference>
<sequence length="735" mass="83574">MAPTGKHRQSIGVPRTKSRGSDTTLEGGKPPTTLKLWIIRFHSGGVVVEGYKSVSENDSTTLQNWRSTTIESRIDAKRVVTHSGSEYKLNGGMDEEEATEAGIPSKLVEAFSNGFPENWKELVQEHLQQDARRRLSTTNTTMDSRMEKKEEDDAMEKEETEDEERLKEAKRRRSIQKGRKSLIQRAQPVTPIEEEEEEEAVERTPGRGKTPSQRNRRGEGTMGRKEDEEEGDDEAEKEGDHATSSRQSITPKGGKRPSRGEKRRIEERDEEEEEDVFATPDEHPRMRDSKSLSLAIPQQRSEKRQKQRRVSLDDIPLEILSKSVKLSRWVIRFVRGGTATSIFPHFQFKVCGFRPECEDNEWCTSAIQKVVPPHLMFTSSSIYLLDGRMDIDQSAAMGFPHKFITDFLLGFPDDWHMRLGTFFDRVFGPPPAPAPTLKIVELMSDGGTADEGRMDGTKREEEKEKKSEWTKRKESVTPRNRDGHKYRVNGLKFDFDNEVPVSNRKRKEPTPSSSSSSGEESMSDGEKQLHREAIRVEKEERRREERARREAEMKAKAKEEKKKRLEVTVNTTPDGVRVSRSGRTLRTPLATWAGESITYDVSGNVVGMTGVTTTTKLTVGKTNQKETELLAAHYGVDSPLTEPAQKERALAPPSASLPKTPAPRKSKADNRGYSDDETDQIPYNEYLKLKRREAEATPAFNLKKGKRRCNVIESSDSEAEEVARRKEEKRREKEE</sequence>
<feature type="region of interest" description="Disordered" evidence="1">
    <location>
        <begin position="446"/>
        <end position="564"/>
    </location>
</feature>
<feature type="region of interest" description="Disordered" evidence="1">
    <location>
        <begin position="634"/>
        <end position="735"/>
    </location>
</feature>
<feature type="non-terminal residue" evidence="3">
    <location>
        <position position="735"/>
    </location>
</feature>
<proteinExistence type="predicted"/>
<feature type="compositionally biased region" description="Acidic residues" evidence="1">
    <location>
        <begin position="227"/>
        <end position="237"/>
    </location>
</feature>
<feature type="domain" description="SANTA" evidence="2">
    <location>
        <begin position="33"/>
        <end position="122"/>
    </location>
</feature>
<dbReference type="PANTHER" id="PTHR16124:SF3">
    <property type="entry name" value="MIS18-BINDING PROTEIN 1"/>
    <property type="match status" value="1"/>
</dbReference>
<evidence type="ECO:0000313" key="3">
    <source>
        <dbReference type="EMBL" id="GMR32116.1"/>
    </source>
</evidence>
<feature type="compositionally biased region" description="Basic and acidic residues" evidence="1">
    <location>
        <begin position="721"/>
        <end position="735"/>
    </location>
</feature>
<feature type="compositionally biased region" description="Basic and acidic residues" evidence="1">
    <location>
        <begin position="258"/>
        <end position="267"/>
    </location>
</feature>
<dbReference type="GO" id="GO:0000775">
    <property type="term" value="C:chromosome, centromeric region"/>
    <property type="evidence" value="ECO:0007669"/>
    <property type="project" value="TreeGrafter"/>
</dbReference>
<dbReference type="Proteomes" id="UP001328107">
    <property type="component" value="Unassembled WGS sequence"/>
</dbReference>
<accession>A0AAN4Z1I5</accession>
<protein>
    <recommendedName>
        <fullName evidence="2">SANTA domain-containing protein</fullName>
    </recommendedName>
</protein>
<evidence type="ECO:0000313" key="4">
    <source>
        <dbReference type="Proteomes" id="UP001328107"/>
    </source>
</evidence>
<dbReference type="PANTHER" id="PTHR16124">
    <property type="entry name" value="MIS18-BINDING PROTEIN 1"/>
    <property type="match status" value="1"/>
</dbReference>
<feature type="domain" description="SANTA" evidence="2">
    <location>
        <begin position="324"/>
        <end position="416"/>
    </location>
</feature>
<evidence type="ECO:0000259" key="2">
    <source>
        <dbReference type="Pfam" id="PF09133"/>
    </source>
</evidence>
<dbReference type="InterPro" id="IPR015216">
    <property type="entry name" value="SANTA"/>
</dbReference>